<feature type="transmembrane region" description="Helical" evidence="1">
    <location>
        <begin position="6"/>
        <end position="27"/>
    </location>
</feature>
<keyword evidence="1" id="KW-0472">Membrane</keyword>
<name>A0A0F9ULP2_9ZZZZ</name>
<keyword evidence="1" id="KW-1133">Transmembrane helix</keyword>
<dbReference type="AlphaFoldDB" id="A0A0F9ULP2"/>
<organism evidence="2">
    <name type="scientific">marine sediment metagenome</name>
    <dbReference type="NCBI Taxonomy" id="412755"/>
    <lineage>
        <taxon>unclassified sequences</taxon>
        <taxon>metagenomes</taxon>
        <taxon>ecological metagenomes</taxon>
    </lineage>
</organism>
<dbReference type="EMBL" id="LAZR01000633">
    <property type="protein sequence ID" value="KKN62151.1"/>
    <property type="molecule type" value="Genomic_DNA"/>
</dbReference>
<gene>
    <name evidence="2" type="ORF">LCGC14_0514300</name>
</gene>
<keyword evidence="1" id="KW-0812">Transmembrane</keyword>
<protein>
    <submittedName>
        <fullName evidence="2">Uncharacterized protein</fullName>
    </submittedName>
</protein>
<accession>A0A0F9ULP2</accession>
<evidence type="ECO:0000256" key="1">
    <source>
        <dbReference type="SAM" id="Phobius"/>
    </source>
</evidence>
<evidence type="ECO:0000313" key="2">
    <source>
        <dbReference type="EMBL" id="KKN62151.1"/>
    </source>
</evidence>
<proteinExistence type="predicted"/>
<reference evidence="2" key="1">
    <citation type="journal article" date="2015" name="Nature">
        <title>Complex archaea that bridge the gap between prokaryotes and eukaryotes.</title>
        <authorList>
            <person name="Spang A."/>
            <person name="Saw J.H."/>
            <person name="Jorgensen S.L."/>
            <person name="Zaremba-Niedzwiedzka K."/>
            <person name="Martijn J."/>
            <person name="Lind A.E."/>
            <person name="van Eijk R."/>
            <person name="Schleper C."/>
            <person name="Guy L."/>
            <person name="Ettema T.J."/>
        </authorList>
    </citation>
    <scope>NUCLEOTIDE SEQUENCE</scope>
</reference>
<comment type="caution">
    <text evidence="2">The sequence shown here is derived from an EMBL/GenBank/DDBJ whole genome shotgun (WGS) entry which is preliminary data.</text>
</comment>
<sequence>MMQFTFKMVWLLTWWVYYTCLGVVYLYERFGYAALMCERKNLIS</sequence>